<dbReference type="Proteomes" id="UP001304650">
    <property type="component" value="Chromosome"/>
</dbReference>
<evidence type="ECO:0000313" key="2">
    <source>
        <dbReference type="EMBL" id="WNR42784.1"/>
    </source>
</evidence>
<reference evidence="2" key="1">
    <citation type="submission" date="2022-02" db="EMBL/GenBank/DDBJ databases">
        <title>Paenibacillus sp. MBLB1832 Whole Genome Shotgun Sequencing.</title>
        <authorList>
            <person name="Hwang C.Y."/>
            <person name="Cho E.-S."/>
            <person name="Seo M.-J."/>
        </authorList>
    </citation>
    <scope>NUCLEOTIDE SEQUENCE</scope>
    <source>
        <strain evidence="2">MBLB1832</strain>
    </source>
</reference>
<feature type="domain" description="Laminin G" evidence="1">
    <location>
        <begin position="1"/>
        <end position="135"/>
    </location>
</feature>
<dbReference type="InterPro" id="IPR013320">
    <property type="entry name" value="ConA-like_dom_sf"/>
</dbReference>
<name>A0AA96RJ02_9BACL</name>
<dbReference type="EMBL" id="CP130319">
    <property type="protein sequence ID" value="WNR42784.1"/>
    <property type="molecule type" value="Genomic_DNA"/>
</dbReference>
<keyword evidence="3" id="KW-1185">Reference proteome</keyword>
<organism evidence="2 3">
    <name type="scientific">Paenibacillus roseopurpureus</name>
    <dbReference type="NCBI Taxonomy" id="2918901"/>
    <lineage>
        <taxon>Bacteria</taxon>
        <taxon>Bacillati</taxon>
        <taxon>Bacillota</taxon>
        <taxon>Bacilli</taxon>
        <taxon>Bacillales</taxon>
        <taxon>Paenibacillaceae</taxon>
        <taxon>Paenibacillus</taxon>
    </lineage>
</organism>
<dbReference type="Gene3D" id="2.60.120.200">
    <property type="match status" value="1"/>
</dbReference>
<dbReference type="KEGG" id="proo:MJB10_16850"/>
<sequence>MGMWVNTTSTANNQYLFGGWNDGPGVQFSMNVGSSTGKINLYHSSFGRINSATSVNDGKWHLVTWRYAKNGTFKIYIDGNEEASANFGTINWNSWYWIISASGSSKSNGFIGSIDDVRIYSRVLSPSEIHDLSIQ</sequence>
<dbReference type="AlphaFoldDB" id="A0AA96RJ02"/>
<evidence type="ECO:0000313" key="3">
    <source>
        <dbReference type="Proteomes" id="UP001304650"/>
    </source>
</evidence>
<dbReference type="SUPFAM" id="SSF49899">
    <property type="entry name" value="Concanavalin A-like lectins/glucanases"/>
    <property type="match status" value="1"/>
</dbReference>
<dbReference type="Pfam" id="PF13385">
    <property type="entry name" value="Laminin_G_3"/>
    <property type="match status" value="1"/>
</dbReference>
<accession>A0AA96RJ02</accession>
<evidence type="ECO:0000259" key="1">
    <source>
        <dbReference type="PROSITE" id="PS50025"/>
    </source>
</evidence>
<dbReference type="PROSITE" id="PS50025">
    <property type="entry name" value="LAM_G_DOMAIN"/>
    <property type="match status" value="1"/>
</dbReference>
<protein>
    <submittedName>
        <fullName evidence="2">LamG domain-containing protein</fullName>
    </submittedName>
</protein>
<proteinExistence type="predicted"/>
<dbReference type="InterPro" id="IPR001791">
    <property type="entry name" value="Laminin_G"/>
</dbReference>
<gene>
    <name evidence="2" type="ORF">MJB10_16850</name>
</gene>
<dbReference type="RefSeq" id="WP_314796522.1">
    <property type="nucleotide sequence ID" value="NZ_CP130319.1"/>
</dbReference>